<dbReference type="Proteomes" id="UP000651156">
    <property type="component" value="Unassembled WGS sequence"/>
</dbReference>
<feature type="domain" description="Histidine kinase" evidence="7">
    <location>
        <begin position="790"/>
        <end position="1027"/>
    </location>
</feature>
<evidence type="ECO:0000259" key="9">
    <source>
        <dbReference type="PROSITE" id="PS50112"/>
    </source>
</evidence>
<dbReference type="Pfam" id="PF02518">
    <property type="entry name" value="HATPase_c"/>
    <property type="match status" value="1"/>
</dbReference>
<evidence type="ECO:0000259" key="8">
    <source>
        <dbReference type="PROSITE" id="PS50110"/>
    </source>
</evidence>
<dbReference type="InterPro" id="IPR003594">
    <property type="entry name" value="HATPase_dom"/>
</dbReference>
<feature type="domain" description="PAC" evidence="10">
    <location>
        <begin position="713"/>
        <end position="765"/>
    </location>
</feature>
<feature type="domain" description="PAC" evidence="10">
    <location>
        <begin position="586"/>
        <end position="639"/>
    </location>
</feature>
<name>A0ABR9USD2_9CHRO</name>
<sequence>MQPVQSTQQNQEIQQDSSVAVDTAIFFELSTDLLCVISWDGTLKKVNPAFGKTLGYLAAQLQQQKFIDLVHPEDQDKTLAAIAQSQISDGTASCENRYRCHDGSYKLLEWTVRFEVKTGLIYAIAREAANNSTTDTALYRTLARNLPKSAVFLFNHDLRYELCEGQEIASMGFTQDSLAGKTIWEALPSEFSAEVESLYRATLTGQEIVTEMICCGHAYTIHTVPVCNEQQEIVAGMAILQNIDERKQNEETVRRQIGEIEAIYTSAPIGLCFLDTDLRYVRVNDRLAEINGIPAAEHIGKSIEELLPELGELQAQLFAQVIQTGVPILDMELHGTTPAQPGIERDWLVSYYPLRDRDNHILGINIVVQEITQRKQQATELKERERQLTTILSNTPDVICRYSKDFRYLYISPAAERIVGIPTNQFIGKTNAEIGMPETYTKTWENLITEVLTTGHQQVLEFNFSYASRTWHFYSIFIPEFAPDSSVESVLVVSRDVTERRQAEESLAKSQDWLQLSQQAGHIGAFVWDIMTGDIVWTQQLEILYGLTPSSFGGTYEHWRQQVHPEDLARIEQSLQEKMQTRSEEWQGDFRIFHAQTGEMRWIAAKSRFFYDDCGQAVRMIGVNLDISDRKHTEVALRESELNYRMLADTMPQLFWTTLPDGYHEYYNQRWYDYTGLTLEETKGTGWNHVLHPEDRQRSWEVWSESLCTGKNYEIEYRFRRFDGEYRWFLGRAFPLRDQSGQIIRWFGSCTDIHDQKIALEERDRAVERERTARSQAEAANRIKDEFLAVLSHELRSPLNPILGWAKLLLSRKFDEETTRKALQTIERNAQLQTRLIEDLLDISRILRGKLSLNITQVNLVTIVEAALETVRLAAEAKAINLHFIMASARDREFQITGDAARLQQIIWNLLTNAVKFTPNGGRVEVKLDYVFSGLNYELGNSTTQNSQRCVQIQISDTGKGIAPEFLPHVFDYFRQADSSITRKFGGLGLGLAIVRHLAELHGGSVKADSQGEGKGATFSVTLPLPEADVGNATLGNNTHDNDSDLPLLGIRALIVDDEADMRELLVVTLEQYGAQVTAAASASEVLEQLPQAYQILISDIGMPNIDGYTLMRQIRTLPIEQGGSILAIALTAYAGETDQQAAIAAGFNRHLAKPVEPAKLLATIVNLFSNKS</sequence>
<dbReference type="SUPFAM" id="SSF52172">
    <property type="entry name" value="CheY-like"/>
    <property type="match status" value="1"/>
</dbReference>
<dbReference type="SMART" id="SM00091">
    <property type="entry name" value="PAS"/>
    <property type="match status" value="6"/>
</dbReference>
<dbReference type="Gene3D" id="3.30.450.20">
    <property type="entry name" value="PAS domain"/>
    <property type="match status" value="6"/>
</dbReference>
<evidence type="ECO:0000256" key="6">
    <source>
        <dbReference type="PROSITE-ProRule" id="PRU00169"/>
    </source>
</evidence>
<dbReference type="InterPro" id="IPR001610">
    <property type="entry name" value="PAC"/>
</dbReference>
<dbReference type="CDD" id="cd16922">
    <property type="entry name" value="HATPase_EvgS-ArcB-TorS-like"/>
    <property type="match status" value="1"/>
</dbReference>
<dbReference type="InterPro" id="IPR013655">
    <property type="entry name" value="PAS_fold_3"/>
</dbReference>
<dbReference type="EC" id="2.7.13.3" evidence="2"/>
<dbReference type="InterPro" id="IPR000700">
    <property type="entry name" value="PAS-assoc_C"/>
</dbReference>
<organism evidence="11 12">
    <name type="scientific">Gloeocapsopsis crepidinum LEGE 06123</name>
    <dbReference type="NCBI Taxonomy" id="588587"/>
    <lineage>
        <taxon>Bacteria</taxon>
        <taxon>Bacillati</taxon>
        <taxon>Cyanobacteriota</taxon>
        <taxon>Cyanophyceae</taxon>
        <taxon>Oscillatoriophycideae</taxon>
        <taxon>Chroococcales</taxon>
        <taxon>Chroococcaceae</taxon>
        <taxon>Gloeocapsopsis</taxon>
    </lineage>
</organism>
<dbReference type="NCBIfam" id="TIGR00229">
    <property type="entry name" value="sensory_box"/>
    <property type="match status" value="4"/>
</dbReference>
<dbReference type="SUPFAM" id="SSF47384">
    <property type="entry name" value="Homodimeric domain of signal transducing histidine kinase"/>
    <property type="match status" value="1"/>
</dbReference>
<feature type="domain" description="PAC" evidence="10">
    <location>
        <begin position="329"/>
        <end position="383"/>
    </location>
</feature>
<evidence type="ECO:0000313" key="11">
    <source>
        <dbReference type="EMBL" id="MBE9191197.1"/>
    </source>
</evidence>
<dbReference type="InterPro" id="IPR036890">
    <property type="entry name" value="HATPase_C_sf"/>
</dbReference>
<dbReference type="SUPFAM" id="SSF55785">
    <property type="entry name" value="PYP-like sensor domain (PAS domain)"/>
    <property type="match status" value="6"/>
</dbReference>
<dbReference type="InterPro" id="IPR004358">
    <property type="entry name" value="Sig_transdc_His_kin-like_C"/>
</dbReference>
<evidence type="ECO:0000256" key="2">
    <source>
        <dbReference type="ARBA" id="ARBA00012438"/>
    </source>
</evidence>
<comment type="catalytic activity">
    <reaction evidence="1">
        <text>ATP + protein L-histidine = ADP + protein N-phospho-L-histidine.</text>
        <dbReference type="EC" id="2.7.13.3"/>
    </reaction>
</comment>
<comment type="caution">
    <text evidence="11">The sequence shown here is derived from an EMBL/GenBank/DDBJ whole genome shotgun (WGS) entry which is preliminary data.</text>
</comment>
<proteinExistence type="predicted"/>
<dbReference type="InterPro" id="IPR011006">
    <property type="entry name" value="CheY-like_superfamily"/>
</dbReference>
<dbReference type="Pfam" id="PF00072">
    <property type="entry name" value="Response_reg"/>
    <property type="match status" value="1"/>
</dbReference>
<dbReference type="CDD" id="cd00130">
    <property type="entry name" value="PAS"/>
    <property type="match status" value="3"/>
</dbReference>
<feature type="domain" description="PAC" evidence="10">
    <location>
        <begin position="458"/>
        <end position="509"/>
    </location>
</feature>
<dbReference type="CDD" id="cd17580">
    <property type="entry name" value="REC_2_DhkD-like"/>
    <property type="match status" value="1"/>
</dbReference>
<dbReference type="InterPro" id="IPR035965">
    <property type="entry name" value="PAS-like_dom_sf"/>
</dbReference>
<dbReference type="PROSITE" id="PS50112">
    <property type="entry name" value="PAS"/>
    <property type="match status" value="5"/>
</dbReference>
<dbReference type="Gene3D" id="3.30.565.10">
    <property type="entry name" value="Histidine kinase-like ATPase, C-terminal domain"/>
    <property type="match status" value="1"/>
</dbReference>
<evidence type="ECO:0000259" key="7">
    <source>
        <dbReference type="PROSITE" id="PS50109"/>
    </source>
</evidence>
<keyword evidence="3 6" id="KW-0597">Phosphoprotein</keyword>
<evidence type="ECO:0000259" key="10">
    <source>
        <dbReference type="PROSITE" id="PS50113"/>
    </source>
</evidence>
<dbReference type="Pfam" id="PF08447">
    <property type="entry name" value="PAS_3"/>
    <property type="match status" value="3"/>
</dbReference>
<dbReference type="SMART" id="SM00388">
    <property type="entry name" value="HisKA"/>
    <property type="match status" value="1"/>
</dbReference>
<accession>A0ABR9USD2</accession>
<evidence type="ECO:0000256" key="3">
    <source>
        <dbReference type="ARBA" id="ARBA00022553"/>
    </source>
</evidence>
<dbReference type="InterPro" id="IPR036097">
    <property type="entry name" value="HisK_dim/P_sf"/>
</dbReference>
<feature type="domain" description="PAS" evidence="9">
    <location>
        <begin position="256"/>
        <end position="325"/>
    </location>
</feature>
<keyword evidence="4" id="KW-0808">Transferase</keyword>
<keyword evidence="5" id="KW-0902">Two-component regulatory system</keyword>
<dbReference type="PANTHER" id="PTHR43547">
    <property type="entry name" value="TWO-COMPONENT HISTIDINE KINASE"/>
    <property type="match status" value="1"/>
</dbReference>
<dbReference type="InterPro" id="IPR000014">
    <property type="entry name" value="PAS"/>
</dbReference>
<dbReference type="CDD" id="cd00082">
    <property type="entry name" value="HisKA"/>
    <property type="match status" value="1"/>
</dbReference>
<dbReference type="InterPro" id="IPR001789">
    <property type="entry name" value="Sig_transdc_resp-reg_receiver"/>
</dbReference>
<dbReference type="SUPFAM" id="SSF55874">
    <property type="entry name" value="ATPase domain of HSP90 chaperone/DNA topoisomerase II/histidine kinase"/>
    <property type="match status" value="1"/>
</dbReference>
<dbReference type="Pfam" id="PF00512">
    <property type="entry name" value="HisKA"/>
    <property type="match status" value="1"/>
</dbReference>
<feature type="modified residue" description="4-aspartylphosphate" evidence="6">
    <location>
        <position position="1100"/>
    </location>
</feature>
<keyword evidence="4" id="KW-0418">Kinase</keyword>
<dbReference type="PRINTS" id="PR00344">
    <property type="entry name" value="BCTRLSENSOR"/>
</dbReference>
<dbReference type="PANTHER" id="PTHR43547:SF2">
    <property type="entry name" value="HYBRID SIGNAL TRANSDUCTION HISTIDINE KINASE C"/>
    <property type="match status" value="1"/>
</dbReference>
<feature type="domain" description="PAS" evidence="9">
    <location>
        <begin position="640"/>
        <end position="710"/>
    </location>
</feature>
<feature type="domain" description="PAS" evidence="9">
    <location>
        <begin position="384"/>
        <end position="455"/>
    </location>
</feature>
<evidence type="ECO:0000256" key="4">
    <source>
        <dbReference type="ARBA" id="ARBA00022777"/>
    </source>
</evidence>
<dbReference type="InterPro" id="IPR003661">
    <property type="entry name" value="HisK_dim/P_dom"/>
</dbReference>
<dbReference type="Gene3D" id="1.10.287.130">
    <property type="match status" value="1"/>
</dbReference>
<protein>
    <recommendedName>
        <fullName evidence="2">histidine kinase</fullName>
        <ecNumber evidence="2">2.7.13.3</ecNumber>
    </recommendedName>
</protein>
<feature type="domain" description="PAS" evidence="9">
    <location>
        <begin position="40"/>
        <end position="90"/>
    </location>
</feature>
<dbReference type="EMBL" id="JADEWN010000028">
    <property type="protein sequence ID" value="MBE9191197.1"/>
    <property type="molecule type" value="Genomic_DNA"/>
</dbReference>
<reference evidence="11 12" key="1">
    <citation type="submission" date="2020-10" db="EMBL/GenBank/DDBJ databases">
        <authorList>
            <person name="Castelo-Branco R."/>
            <person name="Eusebio N."/>
            <person name="Adriana R."/>
            <person name="Vieira A."/>
            <person name="Brugerolle De Fraissinette N."/>
            <person name="Rezende De Castro R."/>
            <person name="Schneider M.P."/>
            <person name="Vasconcelos V."/>
            <person name="Leao P.N."/>
        </authorList>
    </citation>
    <scope>NUCLEOTIDE SEQUENCE [LARGE SCALE GENOMIC DNA]</scope>
    <source>
        <strain evidence="11 12">LEGE 06123</strain>
    </source>
</reference>
<dbReference type="PROSITE" id="PS50110">
    <property type="entry name" value="RESPONSE_REGULATORY"/>
    <property type="match status" value="1"/>
</dbReference>
<dbReference type="PROSITE" id="PS50113">
    <property type="entry name" value="PAC"/>
    <property type="match status" value="4"/>
</dbReference>
<dbReference type="InterPro" id="IPR013656">
    <property type="entry name" value="PAS_4"/>
</dbReference>
<dbReference type="SMART" id="SM00448">
    <property type="entry name" value="REC"/>
    <property type="match status" value="1"/>
</dbReference>
<gene>
    <name evidence="11" type="ORF">IQ230_12695</name>
</gene>
<dbReference type="RefSeq" id="WP_193932347.1">
    <property type="nucleotide sequence ID" value="NZ_CAWPMZ010000054.1"/>
</dbReference>
<evidence type="ECO:0000313" key="12">
    <source>
        <dbReference type="Proteomes" id="UP000651156"/>
    </source>
</evidence>
<dbReference type="SMART" id="SM00086">
    <property type="entry name" value="PAC"/>
    <property type="match status" value="3"/>
</dbReference>
<keyword evidence="12" id="KW-1185">Reference proteome</keyword>
<evidence type="ECO:0000256" key="5">
    <source>
        <dbReference type="ARBA" id="ARBA00023012"/>
    </source>
</evidence>
<dbReference type="Pfam" id="PF08448">
    <property type="entry name" value="PAS_4"/>
    <property type="match status" value="3"/>
</dbReference>
<dbReference type="Gene3D" id="3.40.50.2300">
    <property type="match status" value="1"/>
</dbReference>
<feature type="domain" description="Response regulatory" evidence="8">
    <location>
        <begin position="1052"/>
        <end position="1169"/>
    </location>
</feature>
<evidence type="ECO:0000256" key="1">
    <source>
        <dbReference type="ARBA" id="ARBA00000085"/>
    </source>
</evidence>
<dbReference type="SMART" id="SM00387">
    <property type="entry name" value="HATPase_c"/>
    <property type="match status" value="1"/>
</dbReference>
<dbReference type="PROSITE" id="PS50109">
    <property type="entry name" value="HIS_KIN"/>
    <property type="match status" value="1"/>
</dbReference>
<dbReference type="Gene3D" id="2.10.70.100">
    <property type="match status" value="1"/>
</dbReference>
<feature type="domain" description="PAS" evidence="9">
    <location>
        <begin position="537"/>
        <end position="582"/>
    </location>
</feature>
<dbReference type="InterPro" id="IPR005467">
    <property type="entry name" value="His_kinase_dom"/>
</dbReference>